<dbReference type="Gene3D" id="3.80.10.10">
    <property type="entry name" value="Ribonuclease Inhibitor"/>
    <property type="match status" value="6"/>
</dbReference>
<dbReference type="InterPro" id="IPR053139">
    <property type="entry name" value="Surface_bspA-like"/>
</dbReference>
<sequence>MENDKKILALLLGSAWFSSSNVYGDLSVLRSHTQGEAAYETIHKQAILQRQATLNSITEILNALPTYKNKKQSEKDKFAALYTAIVLSAPEASKTLSFTNDEDTPKLEPTVSAALTKALTQVLTSPKADKIWNDSVSQTASIDNLLYKSLVKPLKFNSSLTLKPFAEKKEHVDTPPAKQVAAPATPITHLVYTGQDLSQYPSLISISITVDQLRGSKDIISTKPLNIIVTGDATGAPLNTQRLAVPNAKIDLSAVTGLGIRLDLTGLNANITAVVLPATVKLLIVPSAIKTVNGKSILKTLTLTGNGTSLPTWATDGSLTAANATLDLSEMTGLPATLNLSGLDSKITNIILPQTVTAIQNLPTTVTHLTANVPSFASIGAYNTAWNATSTFPTHITHVTVSDSTTTSISDFFLCNCNTLMSITLARLTAVTSVGNYFCYSCTGLTYANPTGLTATQTIGQSFFAECIKLPSVFLHQLFYVQTIGNGFFSNCTALTSINLTGLTNVQTIDQDFFKDCDKLVTLNMQEDTGATLSPATISAIATQLANKFTRINLNGNATSLPTWVNNTLITAADAILDLSAMTGLPTTLNLSTISSDITKLVINASIQPTGITDRLTILKLTGNATTVPTWATNGSLTATGATLNLSALTNLPPTLALTGLNSDITTVTLRTNMTTLTIPSTVTTISGVSGLTRINLTGNAATIPTWAINGTLTAVNATLDLSAMTGTTVDLTGINADITTIILSNTVTNLTIPSTVTSISGITGLTTLNLTGNLNTIPAWAINGSLTNTNATLDLSAVTGLPATLDLSAMTGFSAEITRIIVPANVTTITMSASSTVTVQLAVGHLGLTHINLEGNANTLPTWATDGSLTAANATLDLSAMTNLPARLDLTGLNTDITGLTINIGVQPTDISNRLISLKLTGSGASAPTWATDGSLTAANATLDLSEMTGLPATLNLSGLDSKITNIILPQTVTAIQNLPTTVTHLTANVPSFASIGAYNTAWNATSTFPTHITHVTVSDSTTTSIGDNFLRNNTNLTSINLGKLTAVTSIGTGFFDGCTALTSADLSALIAITSIGSGFFYNTPIFVTLTAKANTGANGTLSPATVTAITTSTANKLTRINLTGNATSLPAWVNNNSMTKDTGATLDLSTMTGLLSPLNLTGLNSEITTVILPANVTEITTDGSSTVTIQLASGHTGLTRITLTGNANTVPTWATNGALTKDAGAILDLSAMTGLPAVLDLSTISADVTNLILPETVTTIQNLPTTVTHLTANVSAFASIGAYNTAPDATSTFPTHITHVTVVDSITTSIGDNFLNRCIHLVSINLHQLTNVTSIGKEFISTYDSTLQNIDLSGLTHVTTIGDCFLQECSGLTRVNLSALTNAQTIGDGFFYRCNGLASVDLSGLTAVQTIGQYFFYGCSGLSSVDLSALTKVTSIGDGFFLRCIGLTSVDLSALTNVQTIGIWFFYECTGLTSVNLSGLTAVQTIDQYFFYGCSGLTSVDLSALTSVTSIGGWFFQKCIGLTSVNLTGLTAVQTIGNGFFYGCTGLTSINLSALTSVKRIGQYFFLRCTGLTSVNLSGLTAVTSISTDFFYGCTGLTSVDLSALANVQTIGNWFFYGCTGLISVDLSALTNVQTIGDGFFRGCTGLTSINLSTLTNVTTIGSMFFDGSTGLISVDLSALTNVQTIGNWFFYNTPIFVILTAKANTGANGTLSPATVTAITTSNANKLTRINLTGNATSLPAWVNNNSMTKDTGATLDLSTMTGLLSPLNFATITNAEIKTLILPSGVTQSNTGGWTNSSGTTWTR</sequence>
<dbReference type="SUPFAM" id="SSF52058">
    <property type="entry name" value="L domain-like"/>
    <property type="match status" value="5"/>
</dbReference>
<dbReference type="Pfam" id="PF13306">
    <property type="entry name" value="LRR_5"/>
    <property type="match status" value="4"/>
</dbReference>
<dbReference type="PANTHER" id="PTHR45661:SF3">
    <property type="entry name" value="IG-LIKE DOMAIN-CONTAINING PROTEIN"/>
    <property type="match status" value="1"/>
</dbReference>
<dbReference type="Proteomes" id="UP000594001">
    <property type="component" value="Chromosome"/>
</dbReference>
<dbReference type="RefSeq" id="WP_350331775.1">
    <property type="nucleotide sequence ID" value="NZ_CP054719.1"/>
</dbReference>
<proteinExistence type="predicted"/>
<organism evidence="1 2">
    <name type="scientific">Candidatus Bodocaedibacter vickermanii</name>
    <dbReference type="NCBI Taxonomy" id="2741701"/>
    <lineage>
        <taxon>Bacteria</taxon>
        <taxon>Pseudomonadati</taxon>
        <taxon>Pseudomonadota</taxon>
        <taxon>Alphaproteobacteria</taxon>
        <taxon>Holosporales</taxon>
        <taxon>Candidatus Paracaedibacteraceae</taxon>
        <taxon>Candidatus Bodocaedibacter</taxon>
    </lineage>
</organism>
<keyword evidence="2" id="KW-1185">Reference proteome</keyword>
<accession>A0A7L9RUK4</accession>
<dbReference type="InterPro" id="IPR026906">
    <property type="entry name" value="LRR_5"/>
</dbReference>
<evidence type="ECO:0000313" key="1">
    <source>
        <dbReference type="EMBL" id="QOL20221.1"/>
    </source>
</evidence>
<protein>
    <submittedName>
        <fullName evidence="1">Leucine-rich repeat domain-containing protein</fullName>
    </submittedName>
</protein>
<dbReference type="PANTHER" id="PTHR45661">
    <property type="entry name" value="SURFACE ANTIGEN"/>
    <property type="match status" value="1"/>
</dbReference>
<dbReference type="KEGG" id="pbal:CPBP_01004"/>
<dbReference type="EMBL" id="CP054719">
    <property type="protein sequence ID" value="QOL20221.1"/>
    <property type="molecule type" value="Genomic_DNA"/>
</dbReference>
<reference evidence="1 2" key="1">
    <citation type="submission" date="2020-06" db="EMBL/GenBank/DDBJ databases">
        <title>The endosymbiont of the kinetoplastid Bodo saltans is a Paracaedibacter-like alpha-proteobacterium possessing a putative toxin-antitoxin system.</title>
        <authorList>
            <person name="Midha S."/>
            <person name="Rigden D.J."/>
            <person name="Siozios S."/>
            <person name="Hurst G.D.D."/>
            <person name="Jackson A.P."/>
        </authorList>
    </citation>
    <scope>NUCLEOTIDE SEQUENCE [LARGE SCALE GENOMIC DNA]</scope>
    <source>
        <strain evidence="1">Lake Konstanz</strain>
    </source>
</reference>
<gene>
    <name evidence="1" type="ORF">CPBP_01004</name>
</gene>
<evidence type="ECO:0000313" key="2">
    <source>
        <dbReference type="Proteomes" id="UP000594001"/>
    </source>
</evidence>
<dbReference type="InterPro" id="IPR032675">
    <property type="entry name" value="LRR_dom_sf"/>
</dbReference>
<name>A0A7L9RUK4_9PROT</name>